<dbReference type="InterPro" id="IPR052552">
    <property type="entry name" value="YeaO-like"/>
</dbReference>
<dbReference type="Proteomes" id="UP000595757">
    <property type="component" value="Chromosome"/>
</dbReference>
<protein>
    <submittedName>
        <fullName evidence="1">DUF488 domain-containing protein</fullName>
    </submittedName>
    <submittedName>
        <fullName evidence="2">DUF488 family protein</fullName>
    </submittedName>
</protein>
<dbReference type="Proteomes" id="UP000231994">
    <property type="component" value="Chromosome"/>
</dbReference>
<evidence type="ECO:0000313" key="3">
    <source>
        <dbReference type="Proteomes" id="UP000231994"/>
    </source>
</evidence>
<dbReference type="EMBL" id="CP024932">
    <property type="protein sequence ID" value="ATZ09745.1"/>
    <property type="molecule type" value="Genomic_DNA"/>
</dbReference>
<dbReference type="Pfam" id="PF22752">
    <property type="entry name" value="DUF488-N3i"/>
    <property type="match status" value="1"/>
</dbReference>
<dbReference type="PANTHER" id="PTHR36849:SF1">
    <property type="entry name" value="CYTOPLASMIC PROTEIN"/>
    <property type="match status" value="1"/>
</dbReference>
<evidence type="ECO:0000313" key="4">
    <source>
        <dbReference type="Proteomes" id="UP000595757"/>
    </source>
</evidence>
<dbReference type="GeneID" id="72410986"/>
<reference evidence="1 3" key="1">
    <citation type="submission" date="2017-11" db="EMBL/GenBank/DDBJ databases">
        <title>Whole genome sequencing of cultured pathogen.</title>
        <authorList>
            <person name="Hoffmann M."/>
            <person name="Sanchez M."/>
            <person name="Timme R."/>
            <person name="Nudel K."/>
            <person name="Bry L."/>
        </authorList>
    </citation>
    <scope>NUCLEOTIDE SEQUENCE [LARGE SCALE GENOMIC DNA]</scope>
    <source>
        <strain evidence="1 3">216</strain>
    </source>
</reference>
<evidence type="ECO:0000313" key="1">
    <source>
        <dbReference type="EMBL" id="ATZ09745.1"/>
    </source>
</evidence>
<dbReference type="PANTHER" id="PTHR36849">
    <property type="entry name" value="CYTOPLASMIC PROTEIN-RELATED"/>
    <property type="match status" value="1"/>
</dbReference>
<organism evidence="1 3">
    <name type="scientific">Corynebacterium striatum</name>
    <dbReference type="NCBI Taxonomy" id="43770"/>
    <lineage>
        <taxon>Bacteria</taxon>
        <taxon>Bacillati</taxon>
        <taxon>Actinomycetota</taxon>
        <taxon>Actinomycetes</taxon>
        <taxon>Mycobacteriales</taxon>
        <taxon>Corynebacteriaceae</taxon>
        <taxon>Corynebacterium</taxon>
    </lineage>
</organism>
<keyword evidence="4" id="KW-1185">Reference proteome</keyword>
<evidence type="ECO:0000313" key="2">
    <source>
        <dbReference type="EMBL" id="QQU77573.1"/>
    </source>
</evidence>
<gene>
    <name evidence="1" type="ORF">A9D01_14280</name>
    <name evidence="2" type="ORF">I6I72_03170</name>
</gene>
<dbReference type="AlphaFoldDB" id="A0ABC8CST2"/>
<reference evidence="2 4" key="2">
    <citation type="submission" date="2021-01" db="EMBL/GenBank/DDBJ databases">
        <title>FDA dAtabase for Regulatory Grade micrObial Sequences (FDA-ARGOS): Supporting development and validation of Infectious Disease Dx tests.</title>
        <authorList>
            <person name="Sproer C."/>
            <person name="Gronow S."/>
            <person name="Severitt S."/>
            <person name="Schroder I."/>
            <person name="Tallon L."/>
            <person name="Sadzewicz L."/>
            <person name="Zhao X."/>
            <person name="Boylan J."/>
            <person name="Ott S."/>
            <person name="Bowen H."/>
            <person name="Vavikolanu K."/>
            <person name="Mehta A."/>
            <person name="Aluvathingal J."/>
            <person name="Nadendla S."/>
            <person name="Lowell S."/>
            <person name="Myers T."/>
            <person name="Yan Y."/>
            <person name="Sichtig H."/>
        </authorList>
    </citation>
    <scope>NUCLEOTIDE SEQUENCE [LARGE SCALE GENOMIC DNA]</scope>
    <source>
        <strain evidence="2 4">FDAARGOS_1115</strain>
    </source>
</reference>
<sequence length="123" mass="14204">MIHTAKAHDMAKGKTSTKGTTVLVDRLWPRGISKEDLRADEWLKDVAPTPQLRKWWNHDPDSFDEFAKRYRAELEENDSDDMETLRSLADKGAVTLLFAAKDREVNHAVVLKDWLESQLNKKN</sequence>
<proteinExistence type="predicted"/>
<dbReference type="RefSeq" id="WP_005528261.1">
    <property type="nucleotide sequence ID" value="NZ_BJLD01000003.1"/>
</dbReference>
<dbReference type="EMBL" id="CP068158">
    <property type="protein sequence ID" value="QQU77573.1"/>
    <property type="molecule type" value="Genomic_DNA"/>
</dbReference>
<accession>A0ABC8CST2</accession>
<name>A0ABC8CST2_CORST</name>